<accession>A0A6J4NLQ7</accession>
<sequence length="47" mass="5124">VRGLRGGGRPARSRWKHPTGGSSPGRRRKDRRRGNGVRRGDSVASSL</sequence>
<gene>
    <name evidence="2" type="ORF">AVDCRST_MAG01-01-543</name>
</gene>
<feature type="region of interest" description="Disordered" evidence="1">
    <location>
        <begin position="1"/>
        <end position="47"/>
    </location>
</feature>
<dbReference type="AlphaFoldDB" id="A0A6J4NLQ7"/>
<feature type="non-terminal residue" evidence="2">
    <location>
        <position position="47"/>
    </location>
</feature>
<evidence type="ECO:0000256" key="1">
    <source>
        <dbReference type="SAM" id="MobiDB-lite"/>
    </source>
</evidence>
<organism evidence="2">
    <name type="scientific">uncultured Rubrobacteraceae bacterium</name>
    <dbReference type="NCBI Taxonomy" id="349277"/>
    <lineage>
        <taxon>Bacteria</taxon>
        <taxon>Bacillati</taxon>
        <taxon>Actinomycetota</taxon>
        <taxon>Rubrobacteria</taxon>
        <taxon>Rubrobacterales</taxon>
        <taxon>Rubrobacteraceae</taxon>
        <taxon>environmental samples</taxon>
    </lineage>
</organism>
<feature type="non-terminal residue" evidence="2">
    <location>
        <position position="1"/>
    </location>
</feature>
<feature type="compositionally biased region" description="Basic residues" evidence="1">
    <location>
        <begin position="25"/>
        <end position="36"/>
    </location>
</feature>
<dbReference type="EMBL" id="CADCUW010000087">
    <property type="protein sequence ID" value="CAA9391753.1"/>
    <property type="molecule type" value="Genomic_DNA"/>
</dbReference>
<name>A0A6J4NLQ7_9ACTN</name>
<proteinExistence type="predicted"/>
<evidence type="ECO:0000313" key="2">
    <source>
        <dbReference type="EMBL" id="CAA9391753.1"/>
    </source>
</evidence>
<protein>
    <submittedName>
        <fullName evidence="2">Uncharacterized protein</fullName>
    </submittedName>
</protein>
<reference evidence="2" key="1">
    <citation type="submission" date="2020-02" db="EMBL/GenBank/DDBJ databases">
        <authorList>
            <person name="Meier V. D."/>
        </authorList>
    </citation>
    <scope>NUCLEOTIDE SEQUENCE</scope>
    <source>
        <strain evidence="2">AVDCRST_MAG01</strain>
    </source>
</reference>